<comment type="caution">
    <text evidence="1">The sequence shown here is derived from an EMBL/GenBank/DDBJ whole genome shotgun (WGS) entry which is preliminary data.</text>
</comment>
<feature type="non-terminal residue" evidence="1">
    <location>
        <position position="1"/>
    </location>
</feature>
<accession>A0ACA9SDN1</accession>
<feature type="non-terminal residue" evidence="1">
    <location>
        <position position="134"/>
    </location>
</feature>
<keyword evidence="2" id="KW-1185">Reference proteome</keyword>
<evidence type="ECO:0000313" key="2">
    <source>
        <dbReference type="Proteomes" id="UP000789920"/>
    </source>
</evidence>
<proteinExistence type="predicted"/>
<dbReference type="EMBL" id="CAJVQC010111326">
    <property type="protein sequence ID" value="CAG8835207.1"/>
    <property type="molecule type" value="Genomic_DNA"/>
</dbReference>
<dbReference type="Proteomes" id="UP000789920">
    <property type="component" value="Unassembled WGS sequence"/>
</dbReference>
<gene>
    <name evidence="1" type="ORF">RPERSI_LOCUS29464</name>
</gene>
<reference evidence="1" key="1">
    <citation type="submission" date="2021-06" db="EMBL/GenBank/DDBJ databases">
        <authorList>
            <person name="Kallberg Y."/>
            <person name="Tangrot J."/>
            <person name="Rosling A."/>
        </authorList>
    </citation>
    <scope>NUCLEOTIDE SEQUENCE</scope>
    <source>
        <strain evidence="1">MA461A</strain>
    </source>
</reference>
<organism evidence="1 2">
    <name type="scientific">Racocetra persica</name>
    <dbReference type="NCBI Taxonomy" id="160502"/>
    <lineage>
        <taxon>Eukaryota</taxon>
        <taxon>Fungi</taxon>
        <taxon>Fungi incertae sedis</taxon>
        <taxon>Mucoromycota</taxon>
        <taxon>Glomeromycotina</taxon>
        <taxon>Glomeromycetes</taxon>
        <taxon>Diversisporales</taxon>
        <taxon>Gigasporaceae</taxon>
        <taxon>Racocetra</taxon>
    </lineage>
</organism>
<sequence length="134" mass="15610">PEIVTSNKPETIEDESDYDEPISSSKFWLDSETRTLISYLADNSDLYRKNKPKFYGMAANKIGNNRTSAQINSKIQSLKTRYEKEYKEKPDRNDDESDNSDKDLVVSSHKKRKISEIDQICLDELRSLRKTKKI</sequence>
<evidence type="ECO:0000313" key="1">
    <source>
        <dbReference type="EMBL" id="CAG8835207.1"/>
    </source>
</evidence>
<name>A0ACA9SDN1_9GLOM</name>
<protein>
    <submittedName>
        <fullName evidence="1">5710_t:CDS:1</fullName>
    </submittedName>
</protein>